<feature type="domain" description="GIY-YIG" evidence="2">
    <location>
        <begin position="13"/>
        <end position="93"/>
    </location>
</feature>
<dbReference type="InterPro" id="IPR035901">
    <property type="entry name" value="GIY-YIG_endonuc_sf"/>
</dbReference>
<evidence type="ECO:0000259" key="2">
    <source>
        <dbReference type="PROSITE" id="PS50164"/>
    </source>
</evidence>
<dbReference type="Gene3D" id="4.10.860.10">
    <property type="entry name" value="UVR domain"/>
    <property type="match status" value="1"/>
</dbReference>
<organism evidence="4 5">
    <name type="scientific">Candidatus Kaiserbacteria bacterium RIFCSPHIGHO2_02_FULL_55_20</name>
    <dbReference type="NCBI Taxonomy" id="1798497"/>
    <lineage>
        <taxon>Bacteria</taxon>
        <taxon>Candidatus Kaiseribacteriota</taxon>
    </lineage>
</organism>
<dbReference type="EMBL" id="MFLK01000043">
    <property type="protein sequence ID" value="OGG65555.1"/>
    <property type="molecule type" value="Genomic_DNA"/>
</dbReference>
<evidence type="ECO:0000313" key="5">
    <source>
        <dbReference type="Proteomes" id="UP000177652"/>
    </source>
</evidence>
<dbReference type="SUPFAM" id="SSF82771">
    <property type="entry name" value="GIY-YIG endonuclease"/>
    <property type="match status" value="1"/>
</dbReference>
<dbReference type="AlphaFoldDB" id="A0A1F6DVU1"/>
<dbReference type="InterPro" id="IPR001943">
    <property type="entry name" value="UVR_dom"/>
</dbReference>
<feature type="domain" description="UVR" evidence="1">
    <location>
        <begin position="226"/>
        <end position="261"/>
    </location>
</feature>
<dbReference type="GO" id="GO:0006289">
    <property type="term" value="P:nucleotide-excision repair"/>
    <property type="evidence" value="ECO:0007669"/>
    <property type="project" value="InterPro"/>
</dbReference>
<gene>
    <name evidence="4" type="ORF">A3D71_04665</name>
</gene>
<dbReference type="PANTHER" id="PTHR30562">
    <property type="entry name" value="UVRC/OXIDOREDUCTASE"/>
    <property type="match status" value="1"/>
</dbReference>
<dbReference type="InterPro" id="IPR000305">
    <property type="entry name" value="GIY-YIG_endonuc"/>
</dbReference>
<dbReference type="Gene3D" id="3.30.420.340">
    <property type="entry name" value="UvrC, RNAse H endonuclease domain"/>
    <property type="match status" value="1"/>
</dbReference>
<comment type="caution">
    <text evidence="4">The sequence shown here is derived from an EMBL/GenBank/DDBJ whole genome shotgun (WGS) entry which is preliminary data.</text>
</comment>
<reference evidence="4 5" key="1">
    <citation type="journal article" date="2016" name="Nat. Commun.">
        <title>Thousands of microbial genomes shed light on interconnected biogeochemical processes in an aquifer system.</title>
        <authorList>
            <person name="Anantharaman K."/>
            <person name="Brown C.T."/>
            <person name="Hug L.A."/>
            <person name="Sharon I."/>
            <person name="Castelle C.J."/>
            <person name="Probst A.J."/>
            <person name="Thomas B.C."/>
            <person name="Singh A."/>
            <person name="Wilkins M.J."/>
            <person name="Karaoz U."/>
            <person name="Brodie E.L."/>
            <person name="Williams K.H."/>
            <person name="Hubbard S.S."/>
            <person name="Banfield J.F."/>
        </authorList>
    </citation>
    <scope>NUCLEOTIDE SEQUENCE [LARGE SCALE GENOMIC DNA]</scope>
</reference>
<accession>A0A1F6DVU1</accession>
<dbReference type="GO" id="GO:0009381">
    <property type="term" value="F:excinuclease ABC activity"/>
    <property type="evidence" value="ECO:0007669"/>
    <property type="project" value="InterPro"/>
</dbReference>
<dbReference type="InterPro" id="IPR036876">
    <property type="entry name" value="UVR_dom_sf"/>
</dbReference>
<dbReference type="Pfam" id="PF02151">
    <property type="entry name" value="UVR"/>
    <property type="match status" value="1"/>
</dbReference>
<dbReference type="Proteomes" id="UP000177652">
    <property type="component" value="Unassembled WGS sequence"/>
</dbReference>
<dbReference type="CDD" id="cd10434">
    <property type="entry name" value="GIY-YIG_UvrC_Cho"/>
    <property type="match status" value="1"/>
</dbReference>
<dbReference type="InterPro" id="IPR038476">
    <property type="entry name" value="UvrC_RNase_H_dom_sf"/>
</dbReference>
<dbReference type="PROSITE" id="PS50165">
    <property type="entry name" value="UVRC"/>
    <property type="match status" value="1"/>
</dbReference>
<dbReference type="InterPro" id="IPR050066">
    <property type="entry name" value="UvrABC_protein_C"/>
</dbReference>
<proteinExistence type="predicted"/>
<dbReference type="SMART" id="SM00465">
    <property type="entry name" value="GIYc"/>
    <property type="match status" value="1"/>
</dbReference>
<dbReference type="PANTHER" id="PTHR30562:SF1">
    <property type="entry name" value="UVRABC SYSTEM PROTEIN C"/>
    <property type="match status" value="1"/>
</dbReference>
<dbReference type="InterPro" id="IPR047296">
    <property type="entry name" value="GIY-YIG_UvrC_Cho"/>
</dbReference>
<dbReference type="STRING" id="1798497.A3D71_04665"/>
<feature type="domain" description="UvrC family homology region profile" evidence="3">
    <location>
        <begin position="226"/>
        <end position="362"/>
    </location>
</feature>
<protein>
    <recommendedName>
        <fullName evidence="6">Excinuclease ABC subunit C</fullName>
    </recommendedName>
</protein>
<dbReference type="GO" id="GO:0009380">
    <property type="term" value="C:excinuclease repair complex"/>
    <property type="evidence" value="ECO:0007669"/>
    <property type="project" value="TreeGrafter"/>
</dbReference>
<sequence length="424" mass="47641">MTKGELRKFRLPDSPGVYIFKKGRKILYVGKATSLRDRVRSYFSSDLIKGRGERIVAMVAEARSVTHQITGSVLEALILEAELIKQHQPPYNVDEKDNKSWNYVVITKEDFPRVLLVRGRELFGLKATSYKLQAVFGPFPHGKQLQEAMKIIRKIFPFRDSKCIPCAEQLRRRGDTSQARSHLTVRKPCFNRQIGLCPGVCTGEVSKEEYAHTMRNIKDLLSANFHGLKRRLAKEMQTAAKGEHFEEAARLRRQIAALEHIRDVSLIKSENKVSSGGGVRIEAFDVAHTGGAETVAVMTVVQGGEAVRAAYRMFKIRTATNDDVASLKEALSRRLNHPEWPLPRVFVVDGGVSQLKAAQSVLKQAGVGIPVVGVVKNEFHKPERFIGDRRSINAYGPDILLANSEAHRFGVGWHRKRMSRRIAL</sequence>
<dbReference type="Pfam" id="PF08459">
    <property type="entry name" value="UvrC_RNaseH_dom"/>
    <property type="match status" value="1"/>
</dbReference>
<dbReference type="SUPFAM" id="SSF46600">
    <property type="entry name" value="C-terminal UvrC-binding domain of UvrB"/>
    <property type="match status" value="1"/>
</dbReference>
<dbReference type="Pfam" id="PF01541">
    <property type="entry name" value="GIY-YIG"/>
    <property type="match status" value="1"/>
</dbReference>
<evidence type="ECO:0000313" key="4">
    <source>
        <dbReference type="EMBL" id="OGG65555.1"/>
    </source>
</evidence>
<dbReference type="PROSITE" id="PS50151">
    <property type="entry name" value="UVR"/>
    <property type="match status" value="1"/>
</dbReference>
<evidence type="ECO:0000259" key="3">
    <source>
        <dbReference type="PROSITE" id="PS50165"/>
    </source>
</evidence>
<dbReference type="Gene3D" id="3.40.1440.10">
    <property type="entry name" value="GIY-YIG endonuclease"/>
    <property type="match status" value="1"/>
</dbReference>
<evidence type="ECO:0008006" key="6">
    <source>
        <dbReference type="Google" id="ProtNLM"/>
    </source>
</evidence>
<dbReference type="InterPro" id="IPR001162">
    <property type="entry name" value="UvrC_RNase_H_dom"/>
</dbReference>
<dbReference type="PROSITE" id="PS50164">
    <property type="entry name" value="GIY_YIG"/>
    <property type="match status" value="1"/>
</dbReference>
<evidence type="ECO:0000259" key="1">
    <source>
        <dbReference type="PROSITE" id="PS50151"/>
    </source>
</evidence>
<name>A0A1F6DVU1_9BACT</name>